<keyword evidence="2" id="KW-0378">Hydrolase</keyword>
<name>A0ABN2XVM7_9ACTN</name>
<evidence type="ECO:0000256" key="3">
    <source>
        <dbReference type="ARBA" id="ARBA00022840"/>
    </source>
</evidence>
<dbReference type="InterPro" id="IPR006500">
    <property type="entry name" value="Helicase_put_C_phage/plasmid"/>
</dbReference>
<dbReference type="Pfam" id="PF08706">
    <property type="entry name" value="D5_N"/>
    <property type="match status" value="1"/>
</dbReference>
<feature type="domain" description="SF3 helicase" evidence="5">
    <location>
        <begin position="203"/>
        <end position="362"/>
    </location>
</feature>
<evidence type="ECO:0000256" key="4">
    <source>
        <dbReference type="SAM" id="MobiDB-lite"/>
    </source>
</evidence>
<gene>
    <name evidence="6" type="ORF">GCM10009759_62030</name>
</gene>
<feature type="compositionally biased region" description="Low complexity" evidence="4">
    <location>
        <begin position="465"/>
        <end position="479"/>
    </location>
</feature>
<dbReference type="InterPro" id="IPR014015">
    <property type="entry name" value="Helicase_SF3_DNA-vir"/>
</dbReference>
<organism evidence="6 7">
    <name type="scientific">Kitasatospora saccharophila</name>
    <dbReference type="NCBI Taxonomy" id="407973"/>
    <lineage>
        <taxon>Bacteria</taxon>
        <taxon>Bacillati</taxon>
        <taxon>Actinomycetota</taxon>
        <taxon>Actinomycetes</taxon>
        <taxon>Kitasatosporales</taxon>
        <taxon>Streptomycetaceae</taxon>
        <taxon>Kitasatospora</taxon>
    </lineage>
</organism>
<proteinExistence type="predicted"/>
<comment type="caution">
    <text evidence="6">The sequence shown here is derived from an EMBL/GenBank/DDBJ whole genome shotgun (WGS) entry which is preliminary data.</text>
</comment>
<sequence>MSRVPRALPADARYPAAAGAAAATRPDPAPRPATGYRPTWTDPLDGAARLFASLYGDSFRHVPGLGWYRWSGHRWQPDAEGAALWAAGEMADALTAPAFEHRGAPLLHGLSENVLSTDGITGLLDRARHLPGLAAPASRLDSDPYALCTPAGVVDLRTGTLTAPEPHGHLHSRSTSVGPADTPTPRWNRFLADTFGEDAAGRETTGFLHLLLGRSLTGRAEQQVMPFLVGSGKNGKSVLTDVLMKLLGDYADAAPPGFLMTRPFDEHPTTLAELHGRRIIVCTEPDPEDRFDEARVELLTGNGPVTAHRMRREPFTFTPTHTLWLLGNHLPRVANGGDAFWRRMRLIPFPNVVPDERKIDNLAGVLVAEEGPGILNWLIDGARRYLGGDKDLTGPAGVRTATTAYAETEDHTARFLDQHLAAADDPAARTRLYRTYQDWCGTEDAAPVPRRTFAARVDQTLSTVRGTGPRTTDPRGGTR</sequence>
<feature type="compositionally biased region" description="Low complexity" evidence="4">
    <location>
        <begin position="15"/>
        <end position="26"/>
    </location>
</feature>
<dbReference type="PANTHER" id="PTHR35372">
    <property type="entry name" value="ATP BINDING PROTEIN-RELATED"/>
    <property type="match status" value="1"/>
</dbReference>
<dbReference type="PANTHER" id="PTHR35372:SF2">
    <property type="entry name" value="SF3 HELICASE DOMAIN-CONTAINING PROTEIN"/>
    <property type="match status" value="1"/>
</dbReference>
<dbReference type="EMBL" id="BAAANS010000054">
    <property type="protein sequence ID" value="GAA2116432.1"/>
    <property type="molecule type" value="Genomic_DNA"/>
</dbReference>
<dbReference type="Proteomes" id="UP001500897">
    <property type="component" value="Unassembled WGS sequence"/>
</dbReference>
<feature type="region of interest" description="Disordered" evidence="4">
    <location>
        <begin position="459"/>
        <end position="479"/>
    </location>
</feature>
<dbReference type="SUPFAM" id="SSF52540">
    <property type="entry name" value="P-loop containing nucleoside triphosphate hydrolases"/>
    <property type="match status" value="1"/>
</dbReference>
<dbReference type="InterPro" id="IPR027417">
    <property type="entry name" value="P-loop_NTPase"/>
</dbReference>
<feature type="region of interest" description="Disordered" evidence="4">
    <location>
        <begin position="15"/>
        <end position="39"/>
    </location>
</feature>
<evidence type="ECO:0000259" key="5">
    <source>
        <dbReference type="PROSITE" id="PS51206"/>
    </source>
</evidence>
<dbReference type="InterPro" id="IPR045455">
    <property type="entry name" value="NrS-1_pol-like_helicase"/>
</dbReference>
<dbReference type="PROSITE" id="PS51206">
    <property type="entry name" value="SF3_HELICASE_1"/>
    <property type="match status" value="1"/>
</dbReference>
<evidence type="ECO:0000256" key="1">
    <source>
        <dbReference type="ARBA" id="ARBA00022741"/>
    </source>
</evidence>
<dbReference type="InterPro" id="IPR014818">
    <property type="entry name" value="Phage/plasmid_primase_P4_C"/>
</dbReference>
<evidence type="ECO:0000313" key="6">
    <source>
        <dbReference type="EMBL" id="GAA2116432.1"/>
    </source>
</evidence>
<keyword evidence="3" id="KW-0067">ATP-binding</keyword>
<evidence type="ECO:0000256" key="2">
    <source>
        <dbReference type="ARBA" id="ARBA00022801"/>
    </source>
</evidence>
<protein>
    <submittedName>
        <fullName evidence="6">Phage/plasmid primase, P4 family</fullName>
    </submittedName>
</protein>
<evidence type="ECO:0000313" key="7">
    <source>
        <dbReference type="Proteomes" id="UP001500897"/>
    </source>
</evidence>
<keyword evidence="7" id="KW-1185">Reference proteome</keyword>
<dbReference type="SMART" id="SM00885">
    <property type="entry name" value="D5_N"/>
    <property type="match status" value="1"/>
</dbReference>
<keyword evidence="1" id="KW-0547">Nucleotide-binding</keyword>
<dbReference type="InterPro" id="IPR051620">
    <property type="entry name" value="ORF904-like_C"/>
</dbReference>
<reference evidence="6 7" key="1">
    <citation type="journal article" date="2019" name="Int. J. Syst. Evol. Microbiol.">
        <title>The Global Catalogue of Microorganisms (GCM) 10K type strain sequencing project: providing services to taxonomists for standard genome sequencing and annotation.</title>
        <authorList>
            <consortium name="The Broad Institute Genomics Platform"/>
            <consortium name="The Broad Institute Genome Sequencing Center for Infectious Disease"/>
            <person name="Wu L."/>
            <person name="Ma J."/>
        </authorList>
    </citation>
    <scope>NUCLEOTIDE SEQUENCE [LARGE SCALE GENOMIC DNA]</scope>
    <source>
        <strain evidence="6 7">JCM 14559</strain>
    </source>
</reference>
<feature type="region of interest" description="Disordered" evidence="4">
    <location>
        <begin position="164"/>
        <end position="183"/>
    </location>
</feature>
<accession>A0ABN2XVM7</accession>
<dbReference type="Pfam" id="PF19263">
    <property type="entry name" value="DUF5906"/>
    <property type="match status" value="1"/>
</dbReference>
<dbReference type="NCBIfam" id="TIGR01613">
    <property type="entry name" value="primase_Cterm"/>
    <property type="match status" value="1"/>
</dbReference>
<dbReference type="Gene3D" id="3.40.50.300">
    <property type="entry name" value="P-loop containing nucleotide triphosphate hydrolases"/>
    <property type="match status" value="1"/>
</dbReference>